<keyword evidence="2" id="KW-1185">Reference proteome</keyword>
<accession>A0ABQ8T9Q3</accession>
<dbReference type="Proteomes" id="UP001148838">
    <property type="component" value="Unassembled WGS sequence"/>
</dbReference>
<evidence type="ECO:0000313" key="2">
    <source>
        <dbReference type="Proteomes" id="UP001148838"/>
    </source>
</evidence>
<dbReference type="EMBL" id="JAJSOF020000013">
    <property type="protein sequence ID" value="KAJ4442699.1"/>
    <property type="molecule type" value="Genomic_DNA"/>
</dbReference>
<protein>
    <submittedName>
        <fullName evidence="1">Uncharacterized protein</fullName>
    </submittedName>
</protein>
<evidence type="ECO:0000313" key="1">
    <source>
        <dbReference type="EMBL" id="KAJ4442699.1"/>
    </source>
</evidence>
<comment type="caution">
    <text evidence="1">The sequence shown here is derived from an EMBL/GenBank/DDBJ whole genome shotgun (WGS) entry which is preliminary data.</text>
</comment>
<sequence length="265" mass="30802">MVGLCEGGNEPSGSLKAISMADQERFVSLHRMKKRSLKPHSWKKNVRKLQKNSGMAYTSQKNKLVSSPKQSREDVAMSKFPMSEMQVVSFALQQQMYLRYLTHLEMYYNRQLAFVNLGIHFEEEEKGIMFFWDETAVDEEQLKSHFVCIYFWQKKNRGMLAMMLTLLPKGYFTEITHKFPVRGHTFLSCDRDFSLTEKSKRGKEMLFVFRLDQACRTVALESDCFPPLFYPTHLFYLCGHGILVMLGCTNIHSWGGSRSSPIEVE</sequence>
<gene>
    <name evidence="1" type="ORF">ANN_04288</name>
</gene>
<reference evidence="1 2" key="1">
    <citation type="journal article" date="2022" name="Allergy">
        <title>Genome assembly and annotation of Periplaneta americana reveal a comprehensive cockroach allergen profile.</title>
        <authorList>
            <person name="Wang L."/>
            <person name="Xiong Q."/>
            <person name="Saelim N."/>
            <person name="Wang L."/>
            <person name="Nong W."/>
            <person name="Wan A.T."/>
            <person name="Shi M."/>
            <person name="Liu X."/>
            <person name="Cao Q."/>
            <person name="Hui J.H.L."/>
            <person name="Sookrung N."/>
            <person name="Leung T.F."/>
            <person name="Tungtrongchitr A."/>
            <person name="Tsui S.K.W."/>
        </authorList>
    </citation>
    <scope>NUCLEOTIDE SEQUENCE [LARGE SCALE GENOMIC DNA]</scope>
    <source>
        <strain evidence="1">PWHHKU_190912</strain>
    </source>
</reference>
<name>A0ABQ8T9Q3_PERAM</name>
<proteinExistence type="predicted"/>
<organism evidence="1 2">
    <name type="scientific">Periplaneta americana</name>
    <name type="common">American cockroach</name>
    <name type="synonym">Blatta americana</name>
    <dbReference type="NCBI Taxonomy" id="6978"/>
    <lineage>
        <taxon>Eukaryota</taxon>
        <taxon>Metazoa</taxon>
        <taxon>Ecdysozoa</taxon>
        <taxon>Arthropoda</taxon>
        <taxon>Hexapoda</taxon>
        <taxon>Insecta</taxon>
        <taxon>Pterygota</taxon>
        <taxon>Neoptera</taxon>
        <taxon>Polyneoptera</taxon>
        <taxon>Dictyoptera</taxon>
        <taxon>Blattodea</taxon>
        <taxon>Blattoidea</taxon>
        <taxon>Blattidae</taxon>
        <taxon>Blattinae</taxon>
        <taxon>Periplaneta</taxon>
    </lineage>
</organism>